<proteinExistence type="predicted"/>
<gene>
    <name evidence="1" type="ORF">FH972_010977</name>
</gene>
<reference evidence="1 2" key="1">
    <citation type="submission" date="2019-06" db="EMBL/GenBank/DDBJ databases">
        <title>A chromosomal-level reference genome of Carpinus fangiana (Coryloideae, Betulaceae).</title>
        <authorList>
            <person name="Yang X."/>
            <person name="Wang Z."/>
            <person name="Zhang L."/>
            <person name="Hao G."/>
            <person name="Liu J."/>
            <person name="Yang Y."/>
        </authorList>
    </citation>
    <scope>NUCLEOTIDE SEQUENCE [LARGE SCALE GENOMIC DNA]</scope>
    <source>
        <strain evidence="1">Cfa_2016G</strain>
        <tissue evidence="1">Leaf</tissue>
    </source>
</reference>
<dbReference type="EMBL" id="CM017324">
    <property type="protein sequence ID" value="KAE8038469.1"/>
    <property type="molecule type" value="Genomic_DNA"/>
</dbReference>
<dbReference type="Proteomes" id="UP000327013">
    <property type="component" value="Chromosome 4"/>
</dbReference>
<evidence type="ECO:0000313" key="1">
    <source>
        <dbReference type="EMBL" id="KAE8038469.1"/>
    </source>
</evidence>
<protein>
    <submittedName>
        <fullName evidence="1">Uncharacterized protein</fullName>
    </submittedName>
</protein>
<accession>A0A660KW05</accession>
<organism evidence="1 2">
    <name type="scientific">Carpinus fangiana</name>
    <dbReference type="NCBI Taxonomy" id="176857"/>
    <lineage>
        <taxon>Eukaryota</taxon>
        <taxon>Viridiplantae</taxon>
        <taxon>Streptophyta</taxon>
        <taxon>Embryophyta</taxon>
        <taxon>Tracheophyta</taxon>
        <taxon>Spermatophyta</taxon>
        <taxon>Magnoliopsida</taxon>
        <taxon>eudicotyledons</taxon>
        <taxon>Gunneridae</taxon>
        <taxon>Pentapetalae</taxon>
        <taxon>rosids</taxon>
        <taxon>fabids</taxon>
        <taxon>Fagales</taxon>
        <taxon>Betulaceae</taxon>
        <taxon>Carpinus</taxon>
    </lineage>
</organism>
<sequence length="82" mass="9616">MKPRTTGTQILERKFKWEIITQNEDHQVLLQVNPNSKRSTQIPLFHGHGNYFTCIHRLIICGPNQGHKVHQSWAISPYSYMD</sequence>
<name>A0A660KW05_9ROSI</name>
<keyword evidence="2" id="KW-1185">Reference proteome</keyword>
<evidence type="ECO:0000313" key="2">
    <source>
        <dbReference type="Proteomes" id="UP000327013"/>
    </source>
</evidence>
<dbReference type="AlphaFoldDB" id="A0A660KW05"/>